<keyword evidence="8" id="KW-1185">Reference proteome</keyword>
<keyword evidence="7" id="KW-0456">Lyase</keyword>
<evidence type="ECO:0000313" key="7">
    <source>
        <dbReference type="EMBL" id="TNJ33925.1"/>
    </source>
</evidence>
<dbReference type="InterPro" id="IPR001597">
    <property type="entry name" value="ArAA_b-elim_lyase/Thr_aldolase"/>
</dbReference>
<evidence type="ECO:0000256" key="3">
    <source>
        <dbReference type="ARBA" id="ARBA00011881"/>
    </source>
</evidence>
<dbReference type="GO" id="GO:0008732">
    <property type="term" value="F:L-allo-threonine aldolase activity"/>
    <property type="evidence" value="ECO:0007669"/>
    <property type="project" value="TreeGrafter"/>
</dbReference>
<dbReference type="InterPro" id="IPR006311">
    <property type="entry name" value="TAT_signal"/>
</dbReference>
<comment type="caution">
    <text evidence="7">The sequence shown here is derived from an EMBL/GenBank/DDBJ whole genome shotgun (WGS) entry which is preliminary data.</text>
</comment>
<feature type="chain" id="PRO_5022974056" evidence="5">
    <location>
        <begin position="21"/>
        <end position="384"/>
    </location>
</feature>
<proteinExistence type="inferred from homology"/>
<dbReference type="Pfam" id="PF01212">
    <property type="entry name" value="Beta_elim_lyase"/>
    <property type="match status" value="1"/>
</dbReference>
<dbReference type="InterPro" id="IPR015421">
    <property type="entry name" value="PyrdxlP-dep_Trfase_major"/>
</dbReference>
<reference evidence="7 8" key="1">
    <citation type="submission" date="2019-03" db="EMBL/GenBank/DDBJ databases">
        <title>Arenimonas daejeonensis sp. nov., isolated from compost.</title>
        <authorList>
            <person name="Jeon C.O."/>
        </authorList>
    </citation>
    <scope>NUCLEOTIDE SEQUENCE [LARGE SCALE GENOMIC DNA]</scope>
    <source>
        <strain evidence="7 8">R29</strain>
    </source>
</reference>
<keyword evidence="4" id="KW-0663">Pyridoxal phosphate</keyword>
<dbReference type="RefSeq" id="WP_139448824.1">
    <property type="nucleotide sequence ID" value="NZ_SMDR01000002.1"/>
</dbReference>
<keyword evidence="5" id="KW-0732">Signal</keyword>
<protein>
    <submittedName>
        <fullName evidence="7">Amino acid lyase</fullName>
    </submittedName>
</protein>
<gene>
    <name evidence="7" type="ORF">E1B00_11395</name>
</gene>
<dbReference type="AlphaFoldDB" id="A0A5C4RSH4"/>
<dbReference type="EMBL" id="SMDR01000002">
    <property type="protein sequence ID" value="TNJ33925.1"/>
    <property type="molecule type" value="Genomic_DNA"/>
</dbReference>
<dbReference type="PANTHER" id="PTHR48097:SF9">
    <property type="entry name" value="L-THREONINE ALDOLASE"/>
    <property type="match status" value="1"/>
</dbReference>
<evidence type="ECO:0000256" key="2">
    <source>
        <dbReference type="ARBA" id="ARBA00006966"/>
    </source>
</evidence>
<evidence type="ECO:0000259" key="6">
    <source>
        <dbReference type="Pfam" id="PF01212"/>
    </source>
</evidence>
<dbReference type="InterPro" id="IPR015424">
    <property type="entry name" value="PyrdxlP-dep_Trfase"/>
</dbReference>
<dbReference type="PANTHER" id="PTHR48097">
    <property type="entry name" value="L-THREONINE ALDOLASE-RELATED"/>
    <property type="match status" value="1"/>
</dbReference>
<dbReference type="GO" id="GO:0006545">
    <property type="term" value="P:glycine biosynthetic process"/>
    <property type="evidence" value="ECO:0007669"/>
    <property type="project" value="TreeGrafter"/>
</dbReference>
<dbReference type="OrthoDB" id="9774495at2"/>
<dbReference type="PROSITE" id="PS51318">
    <property type="entry name" value="TAT"/>
    <property type="match status" value="1"/>
</dbReference>
<dbReference type="Gene3D" id="3.40.640.10">
    <property type="entry name" value="Type I PLP-dependent aspartate aminotransferase-like (Major domain)"/>
    <property type="match status" value="1"/>
</dbReference>
<accession>A0A5C4RSH4</accession>
<dbReference type="GO" id="GO:0006567">
    <property type="term" value="P:L-threonine catabolic process"/>
    <property type="evidence" value="ECO:0007669"/>
    <property type="project" value="TreeGrafter"/>
</dbReference>
<dbReference type="SUPFAM" id="SSF53383">
    <property type="entry name" value="PLP-dependent transferases"/>
    <property type="match status" value="1"/>
</dbReference>
<comment type="similarity">
    <text evidence="2">Belongs to the threonine aldolase family.</text>
</comment>
<feature type="domain" description="Aromatic amino acid beta-eliminating lyase/threonine aldolase" evidence="6">
    <location>
        <begin position="76"/>
        <end position="276"/>
    </location>
</feature>
<dbReference type="Proteomes" id="UP000305760">
    <property type="component" value="Unassembled WGS sequence"/>
</dbReference>
<evidence type="ECO:0000256" key="5">
    <source>
        <dbReference type="SAM" id="SignalP"/>
    </source>
</evidence>
<sequence>MDRRHFLAASGLAAASPMFAATAAAAEAASGEGLFQTVNFGPDGLGLSPREYAARLGEVVNASNLHPDYYSLGGPVAEIEKQFAGLLGKEAAMFVPTGTLANHLAVRKLAGNRRRVLVQAESHLYNDSGDAAQMLSGLNLVPLAPGQATLTLDEVERWVDRSGGGRVETKVGVIAIESPVRRLDHAMADFGEMRRISAWAREQGIRMHLDGARLFNLPLHSGKKLPEIAALFDTVYVSLWKHFNGMAGAVIAGDKAFIDGLFHTRRLFGGSLPQAWPTVALVSGYAETYERDYAESWRAANRLIGLLEAQGRFRVRKVPEGTSRFYLSATGVPLGALAERAQARGIVLPWPGPDADAFPMQVNPTILRLPPEQIAQRLADSLEG</sequence>
<evidence type="ECO:0000256" key="4">
    <source>
        <dbReference type="ARBA" id="ARBA00022898"/>
    </source>
</evidence>
<comment type="cofactor">
    <cofactor evidence="1">
        <name>pyridoxal 5'-phosphate</name>
        <dbReference type="ChEBI" id="CHEBI:597326"/>
    </cofactor>
</comment>
<evidence type="ECO:0000256" key="1">
    <source>
        <dbReference type="ARBA" id="ARBA00001933"/>
    </source>
</evidence>
<feature type="signal peptide" evidence="5">
    <location>
        <begin position="1"/>
        <end position="20"/>
    </location>
</feature>
<dbReference type="GO" id="GO:0005829">
    <property type="term" value="C:cytosol"/>
    <property type="evidence" value="ECO:0007669"/>
    <property type="project" value="TreeGrafter"/>
</dbReference>
<name>A0A5C4RSH4_9GAMM</name>
<evidence type="ECO:0000313" key="8">
    <source>
        <dbReference type="Proteomes" id="UP000305760"/>
    </source>
</evidence>
<organism evidence="7 8">
    <name type="scientific">Arenimonas terrae</name>
    <dbReference type="NCBI Taxonomy" id="2546226"/>
    <lineage>
        <taxon>Bacteria</taxon>
        <taxon>Pseudomonadati</taxon>
        <taxon>Pseudomonadota</taxon>
        <taxon>Gammaproteobacteria</taxon>
        <taxon>Lysobacterales</taxon>
        <taxon>Lysobacteraceae</taxon>
        <taxon>Arenimonas</taxon>
    </lineage>
</organism>
<comment type="subunit">
    <text evidence="3">Homotetramer.</text>
</comment>